<keyword evidence="6" id="KW-1185">Reference proteome</keyword>
<evidence type="ECO:0000313" key="6">
    <source>
        <dbReference type="Proteomes" id="UP000322225"/>
    </source>
</evidence>
<dbReference type="GO" id="GO:0005737">
    <property type="term" value="C:cytoplasm"/>
    <property type="evidence" value="ECO:0007669"/>
    <property type="project" value="TreeGrafter"/>
</dbReference>
<protein>
    <submittedName>
        <fullName evidence="5">Uncharacterized protein</fullName>
    </submittedName>
</protein>
<reference evidence="5" key="2">
    <citation type="submission" date="2024-01" db="EMBL/GenBank/DDBJ databases">
        <title>Comparative genomics of Cryptococcus and Kwoniella reveals pathogenesis evolution and contrasting modes of karyotype evolution via chromosome fusion or intercentromeric recombination.</title>
        <authorList>
            <person name="Coelho M.A."/>
            <person name="David-Palma M."/>
            <person name="Shea T."/>
            <person name="Bowers K."/>
            <person name="McGinley-Smith S."/>
            <person name="Mohammad A.W."/>
            <person name="Gnirke A."/>
            <person name="Yurkov A.M."/>
            <person name="Nowrousian M."/>
            <person name="Sun S."/>
            <person name="Cuomo C.A."/>
            <person name="Heitman J."/>
        </authorList>
    </citation>
    <scope>NUCLEOTIDE SEQUENCE</scope>
    <source>
        <strain evidence="5">CBS 12478</strain>
    </source>
</reference>
<feature type="region of interest" description="Disordered" evidence="2">
    <location>
        <begin position="132"/>
        <end position="180"/>
    </location>
</feature>
<dbReference type="OrthoDB" id="241990at2759"/>
<evidence type="ECO:0000256" key="2">
    <source>
        <dbReference type="SAM" id="MobiDB-lite"/>
    </source>
</evidence>
<feature type="compositionally biased region" description="Polar residues" evidence="2">
    <location>
        <begin position="518"/>
        <end position="528"/>
    </location>
</feature>
<dbReference type="KEGG" id="ksn:43589177"/>
<gene>
    <name evidence="5" type="ORF">CI109_106066</name>
</gene>
<reference evidence="5" key="1">
    <citation type="submission" date="2017-08" db="EMBL/GenBank/DDBJ databases">
        <authorList>
            <person name="Cuomo C."/>
            <person name="Billmyre B."/>
            <person name="Heitman J."/>
        </authorList>
    </citation>
    <scope>NUCLEOTIDE SEQUENCE</scope>
    <source>
        <strain evidence="5">CBS 12478</strain>
    </source>
</reference>
<dbReference type="Gene3D" id="2.30.29.30">
    <property type="entry name" value="Pleckstrin-homology domain (PH domain)/Phosphotyrosine-binding domain (PTB)"/>
    <property type="match status" value="1"/>
</dbReference>
<dbReference type="GO" id="GO:0031932">
    <property type="term" value="C:TORC2 complex"/>
    <property type="evidence" value="ECO:0007669"/>
    <property type="project" value="InterPro"/>
</dbReference>
<feature type="domain" description="SIN1-type PH" evidence="4">
    <location>
        <begin position="701"/>
        <end position="798"/>
    </location>
</feature>
<dbReference type="Pfam" id="PF16978">
    <property type="entry name" value="CRIM"/>
    <property type="match status" value="1"/>
</dbReference>
<evidence type="ECO:0000259" key="4">
    <source>
        <dbReference type="Pfam" id="PF16979"/>
    </source>
</evidence>
<dbReference type="PANTHER" id="PTHR13335:SF1">
    <property type="entry name" value="TARGET OF RAPAMYCIN COMPLEX 2 SUBUNIT MAPKAP1"/>
    <property type="match status" value="1"/>
</dbReference>
<dbReference type="InterPro" id="IPR031567">
    <property type="entry name" value="CRIM_dom"/>
</dbReference>
<dbReference type="AlphaFoldDB" id="A0A5M6BZF7"/>
<dbReference type="GO" id="GO:0005546">
    <property type="term" value="F:phosphatidylinositol-4,5-bisphosphate binding"/>
    <property type="evidence" value="ECO:0007669"/>
    <property type="project" value="TreeGrafter"/>
</dbReference>
<dbReference type="InterPro" id="IPR008828">
    <property type="entry name" value="Sin1/Avo1"/>
</dbReference>
<dbReference type="Proteomes" id="UP000322225">
    <property type="component" value="Chromosome 11"/>
</dbReference>
<dbReference type="GeneID" id="43589177"/>
<sequence>MAMISDVDYMLQAIRLSSLRTTDDPLSPRIISLDPSFALNPYINASGLSDIDRWPEIKRALDSPPPEPSYLSGNEAPRLARLNGRERTGAGGGGGLNYTQTIMGPGRTGGAGIRVSGRTVQAGENRRAQAARTAYRANSSSSVIGATPLSPGTEKTPTTRTPTMDNGFFSPSGRPRADSAPAPVPLGLQPIGPSTSMKTGLSMLTSGRGLGAGGAGGVSLLERALSSSVISNEDTDPAAQITPGAGYEMDDSSMGLGGPSDLGVTTGEVDRMAGALVDEGSDVDEEEEAEGADHARAQGQREASAIPQSRRESTDTFEGVQLDFAPIVVDSAPPKPSALTAALNKHVPHLVSTSSSSDSPPPMSNAPVNPFYSLYATVAAPPNLPSVPLELYFPHSTNPTQPIVGKVRKDATVEEVTGYGLWKYWEEGRSPPLSEMENDDSWTTVGWGLRIVEDDGEVDEDFPPLDRESQISKFSYGQFAIVEATETQIRQNAAKAAQIPRRPSRILAAPKASRPSVVPNNANRSNLAIPTGGGGGGGSAASSFSSSEHTPLGSVAGPSLSSTAMKGSLGLSSTSSDVVRLKVRVTASADVHFTTTINVPSDMYIADLTEVLCKKKRLQMPATDWVLCLADLTLALPLDRTVASLEGRTDLALVRRQWAVEHGLRIDDRRGGDPSASIFKRQSEPAPIQRFGPGLADFSQTYKKFTVQRKIAIGRHERVLAIDGDYIHIMPSESRAFFDSMKTTSFHITLVASCKLTGRAGGFKINVWREGAQKRYEFEAENQRQAADIVSTIRQLMKSYTSDRTSMLPPARPASRR</sequence>
<dbReference type="Pfam" id="PF16979">
    <property type="entry name" value="SIN1_PH"/>
    <property type="match status" value="1"/>
</dbReference>
<evidence type="ECO:0000256" key="1">
    <source>
        <dbReference type="ARBA" id="ARBA00009407"/>
    </source>
</evidence>
<organism evidence="5 6">
    <name type="scientific">Kwoniella shandongensis</name>
    <dbReference type="NCBI Taxonomy" id="1734106"/>
    <lineage>
        <taxon>Eukaryota</taxon>
        <taxon>Fungi</taxon>
        <taxon>Dikarya</taxon>
        <taxon>Basidiomycota</taxon>
        <taxon>Agaricomycotina</taxon>
        <taxon>Tremellomycetes</taxon>
        <taxon>Tremellales</taxon>
        <taxon>Cryptococcaceae</taxon>
        <taxon>Kwoniella</taxon>
    </lineage>
</organism>
<dbReference type="GO" id="GO:0038203">
    <property type="term" value="P:TORC2 signaling"/>
    <property type="evidence" value="ECO:0007669"/>
    <property type="project" value="TreeGrafter"/>
</dbReference>
<evidence type="ECO:0000259" key="3">
    <source>
        <dbReference type="Pfam" id="PF16978"/>
    </source>
</evidence>
<feature type="domain" description="CRIM" evidence="3">
    <location>
        <begin position="365"/>
        <end position="492"/>
    </location>
</feature>
<feature type="compositionally biased region" description="Acidic residues" evidence="2">
    <location>
        <begin position="279"/>
        <end position="290"/>
    </location>
</feature>
<feature type="region of interest" description="Disordered" evidence="2">
    <location>
        <begin position="279"/>
        <end position="315"/>
    </location>
</feature>
<feature type="region of interest" description="Disordered" evidence="2">
    <location>
        <begin position="494"/>
        <end position="559"/>
    </location>
</feature>
<dbReference type="EMBL" id="CP144061">
    <property type="protein sequence ID" value="WWD21580.1"/>
    <property type="molecule type" value="Genomic_DNA"/>
</dbReference>
<feature type="compositionally biased region" description="Low complexity" evidence="2">
    <location>
        <begin position="151"/>
        <end position="163"/>
    </location>
</feature>
<dbReference type="GO" id="GO:0005886">
    <property type="term" value="C:plasma membrane"/>
    <property type="evidence" value="ECO:0007669"/>
    <property type="project" value="TreeGrafter"/>
</dbReference>
<name>A0A5M6BZF7_9TREE</name>
<feature type="region of interest" description="Disordered" evidence="2">
    <location>
        <begin position="84"/>
        <end position="110"/>
    </location>
</feature>
<dbReference type="RefSeq" id="XP_031860548.1">
    <property type="nucleotide sequence ID" value="XM_032005036.1"/>
</dbReference>
<dbReference type="PANTHER" id="PTHR13335">
    <property type="entry name" value="TARGET OF RAPAMYCIN COMPLEX 2 SUBUNIT MAPKAP1"/>
    <property type="match status" value="1"/>
</dbReference>
<comment type="similarity">
    <text evidence="1">Belongs to the SIN1 family.</text>
</comment>
<proteinExistence type="inferred from homology"/>
<dbReference type="InterPro" id="IPR011993">
    <property type="entry name" value="PH-like_dom_sf"/>
</dbReference>
<evidence type="ECO:0000313" key="5">
    <source>
        <dbReference type="EMBL" id="WWD21580.1"/>
    </source>
</evidence>
<dbReference type="InterPro" id="IPR031313">
    <property type="entry name" value="Sin1_PH_dom"/>
</dbReference>
<accession>A0A5M6BZF7</accession>